<evidence type="ECO:0000256" key="1">
    <source>
        <dbReference type="SAM" id="Phobius"/>
    </source>
</evidence>
<keyword evidence="1" id="KW-0472">Membrane</keyword>
<feature type="transmembrane region" description="Helical" evidence="1">
    <location>
        <begin position="12"/>
        <end position="29"/>
    </location>
</feature>
<keyword evidence="3" id="KW-1185">Reference proteome</keyword>
<comment type="caution">
    <text evidence="2">The sequence shown here is derived from an EMBL/GenBank/DDBJ whole genome shotgun (WGS) entry which is preliminary data.</text>
</comment>
<dbReference type="PATRIC" id="fig|518642.10.peg.4645"/>
<sequence>MTIRLSDVGKTLGWGGLAGVAACLLLRYVEPAPRWDVLACLGTPLLGLMLSWAGTRYRATTAKDVPDSPATVDPAGFRLIGEWRPERTQRKHLGALFLLLSVALLLFGSAQHVTPQLADARSGSARIVPVTVIEVTAQRSTPVRAGGTTYTSELSVNPTGNSTIDKLLHGSIKTSDSMRPTAKLWALHTPGDGREAAQLTETRESWKHCGTGAPVPPACCSASVRRPPHWG</sequence>
<feature type="transmembrane region" description="Helical" evidence="1">
    <location>
        <begin position="35"/>
        <end position="53"/>
    </location>
</feature>
<evidence type="ECO:0000313" key="2">
    <source>
        <dbReference type="EMBL" id="OEV10016.1"/>
    </source>
</evidence>
<keyword evidence="1" id="KW-1133">Transmembrane helix</keyword>
<gene>
    <name evidence="2" type="ORF">AN218_19445</name>
</gene>
<evidence type="ECO:0000313" key="3">
    <source>
        <dbReference type="Proteomes" id="UP000176005"/>
    </source>
</evidence>
<feature type="transmembrane region" description="Helical" evidence="1">
    <location>
        <begin position="93"/>
        <end position="110"/>
    </location>
</feature>
<dbReference type="AlphaFoldDB" id="A0A1E7L1F6"/>
<keyword evidence="1" id="KW-0812">Transmembrane</keyword>
<proteinExistence type="predicted"/>
<dbReference type="EMBL" id="LJGW01000328">
    <property type="protein sequence ID" value="OEV10016.1"/>
    <property type="molecule type" value="Genomic_DNA"/>
</dbReference>
<dbReference type="PROSITE" id="PS51257">
    <property type="entry name" value="PROKAR_LIPOPROTEIN"/>
    <property type="match status" value="1"/>
</dbReference>
<reference evidence="2 3" key="1">
    <citation type="journal article" date="2016" name="Front. Microbiol.">
        <title>Comparative Genomics Analysis of Streptomyces Species Reveals Their Adaptation to the Marine Environment and Their Diversity at the Genomic Level.</title>
        <authorList>
            <person name="Tian X."/>
            <person name="Zhang Z."/>
            <person name="Yang T."/>
            <person name="Chen M."/>
            <person name="Li J."/>
            <person name="Chen F."/>
            <person name="Yang J."/>
            <person name="Li W."/>
            <person name="Zhang B."/>
            <person name="Zhang Z."/>
            <person name="Wu J."/>
            <person name="Zhang C."/>
            <person name="Long L."/>
            <person name="Xiao J."/>
        </authorList>
    </citation>
    <scope>NUCLEOTIDE SEQUENCE [LARGE SCALE GENOMIC DNA]</scope>
    <source>
        <strain evidence="2 3">SCSIO 10429</strain>
    </source>
</reference>
<accession>A0A1E7L1F6</accession>
<organism evidence="2 3">
    <name type="scientific">Streptomyces nanshensis</name>
    <dbReference type="NCBI Taxonomy" id="518642"/>
    <lineage>
        <taxon>Bacteria</taxon>
        <taxon>Bacillati</taxon>
        <taxon>Actinomycetota</taxon>
        <taxon>Actinomycetes</taxon>
        <taxon>Kitasatosporales</taxon>
        <taxon>Streptomycetaceae</taxon>
        <taxon>Streptomyces</taxon>
    </lineage>
</organism>
<dbReference type="Proteomes" id="UP000176005">
    <property type="component" value="Unassembled WGS sequence"/>
</dbReference>
<protein>
    <submittedName>
        <fullName evidence="2">Uncharacterized protein</fullName>
    </submittedName>
</protein>
<name>A0A1E7L1F6_9ACTN</name>